<name>A0A3N0BR95_9MICC</name>
<dbReference type="OrthoDB" id="4774939at2"/>
<gene>
    <name evidence="2" type="ORF">D7003_15735</name>
</gene>
<feature type="domain" description="N-acetyltransferase" evidence="1">
    <location>
        <begin position="7"/>
        <end position="148"/>
    </location>
</feature>
<dbReference type="Proteomes" id="UP000273807">
    <property type="component" value="Unassembled WGS sequence"/>
</dbReference>
<comment type="caution">
    <text evidence="2">The sequence shown here is derived from an EMBL/GenBank/DDBJ whole genome shotgun (WGS) entry which is preliminary data.</text>
</comment>
<evidence type="ECO:0000259" key="1">
    <source>
        <dbReference type="PROSITE" id="PS51186"/>
    </source>
</evidence>
<dbReference type="CDD" id="cd04301">
    <property type="entry name" value="NAT_SF"/>
    <property type="match status" value="1"/>
</dbReference>
<keyword evidence="2" id="KW-0808">Transferase</keyword>
<dbReference type="InterPro" id="IPR016181">
    <property type="entry name" value="Acyl_CoA_acyltransferase"/>
</dbReference>
<accession>A0A3N0BR95</accession>
<dbReference type="EMBL" id="RBED01000126">
    <property type="protein sequence ID" value="RNL51578.1"/>
    <property type="molecule type" value="Genomic_DNA"/>
</dbReference>
<dbReference type="Gene3D" id="3.40.630.30">
    <property type="match status" value="1"/>
</dbReference>
<evidence type="ECO:0000313" key="3">
    <source>
        <dbReference type="Proteomes" id="UP000273807"/>
    </source>
</evidence>
<proteinExistence type="predicted"/>
<dbReference type="AlphaFoldDB" id="A0A3N0BR95"/>
<protein>
    <submittedName>
        <fullName evidence="2">GNAT family N-acetyltransferase</fullName>
    </submittedName>
</protein>
<dbReference type="InterPro" id="IPR000182">
    <property type="entry name" value="GNAT_dom"/>
</dbReference>
<dbReference type="PROSITE" id="PS51186">
    <property type="entry name" value="GNAT"/>
    <property type="match status" value="1"/>
</dbReference>
<keyword evidence="3" id="KW-1185">Reference proteome</keyword>
<reference evidence="2 3" key="1">
    <citation type="submission" date="2018-10" db="EMBL/GenBank/DDBJ databases">
        <title>Genome sequencing of Arthrobacter oryzae TNB02.</title>
        <authorList>
            <person name="Cho Y.-J."/>
            <person name="Cho A."/>
            <person name="Kim O.-S."/>
        </authorList>
    </citation>
    <scope>NUCLEOTIDE SEQUENCE [LARGE SCALE GENOMIC DNA]</scope>
    <source>
        <strain evidence="2 3">TNB02</strain>
    </source>
</reference>
<dbReference type="RefSeq" id="WP_123256360.1">
    <property type="nucleotide sequence ID" value="NZ_RBED01000126.1"/>
</dbReference>
<dbReference type="Pfam" id="PF00583">
    <property type="entry name" value="Acetyltransf_1"/>
    <property type="match status" value="1"/>
</dbReference>
<dbReference type="GO" id="GO:0016747">
    <property type="term" value="F:acyltransferase activity, transferring groups other than amino-acyl groups"/>
    <property type="evidence" value="ECO:0007669"/>
    <property type="project" value="InterPro"/>
</dbReference>
<sequence length="148" mass="16117">MDALRTKRLGPGDREAARAVFAVMAQAFAEEARPLPDDYVDALLQSDAFWVLAAFADKSIIGGLTAHTLPLTRSPSAELFIYDLAVHQDHRRRGVGRRLILDVRDAARAANLGDVVLAADQEDTYALEFYRAQGGAAALATIFTFTPE</sequence>
<dbReference type="SUPFAM" id="SSF55729">
    <property type="entry name" value="Acyl-CoA N-acyltransferases (Nat)"/>
    <property type="match status" value="1"/>
</dbReference>
<organism evidence="2 3">
    <name type="scientific">Arthrobacter oryzae</name>
    <dbReference type="NCBI Taxonomy" id="409290"/>
    <lineage>
        <taxon>Bacteria</taxon>
        <taxon>Bacillati</taxon>
        <taxon>Actinomycetota</taxon>
        <taxon>Actinomycetes</taxon>
        <taxon>Micrococcales</taxon>
        <taxon>Micrococcaceae</taxon>
        <taxon>Arthrobacter</taxon>
    </lineage>
</organism>
<evidence type="ECO:0000313" key="2">
    <source>
        <dbReference type="EMBL" id="RNL51578.1"/>
    </source>
</evidence>